<evidence type="ECO:0000256" key="2">
    <source>
        <dbReference type="SAM" id="MobiDB-lite"/>
    </source>
</evidence>
<dbReference type="AlphaFoldDB" id="A0A0D6EGA1"/>
<dbReference type="Pfam" id="PF05178">
    <property type="entry name" value="Kri1"/>
    <property type="match status" value="1"/>
</dbReference>
<dbReference type="PANTHER" id="PTHR14490:SF5">
    <property type="entry name" value="PROTEIN KRI1 HOMOLOG"/>
    <property type="match status" value="1"/>
</dbReference>
<feature type="compositionally biased region" description="Basic and acidic residues" evidence="2">
    <location>
        <begin position="571"/>
        <end position="588"/>
    </location>
</feature>
<comment type="similarity">
    <text evidence="1">Belongs to the KRI1 family.</text>
</comment>
<dbReference type="InterPro" id="IPR024626">
    <property type="entry name" value="Kri1-like_C"/>
</dbReference>
<feature type="domain" description="Kri1-like C-terminal" evidence="3">
    <location>
        <begin position="483"/>
        <end position="564"/>
    </location>
</feature>
<dbReference type="PANTHER" id="PTHR14490">
    <property type="entry name" value="ZINC FINGER, ZZ TYPE"/>
    <property type="match status" value="1"/>
</dbReference>
<dbReference type="InterPro" id="IPR018034">
    <property type="entry name" value="Kri1"/>
</dbReference>
<gene>
    <name evidence="4" type="primary">SPOSA6832_00421</name>
</gene>
<dbReference type="GO" id="GO:0005730">
    <property type="term" value="C:nucleolus"/>
    <property type="evidence" value="ECO:0007669"/>
    <property type="project" value="TreeGrafter"/>
</dbReference>
<dbReference type="GO" id="GO:0030686">
    <property type="term" value="C:90S preribosome"/>
    <property type="evidence" value="ECO:0007669"/>
    <property type="project" value="TreeGrafter"/>
</dbReference>
<evidence type="ECO:0000256" key="1">
    <source>
        <dbReference type="ARBA" id="ARBA00007473"/>
    </source>
</evidence>
<protein>
    <submittedName>
        <fullName evidence="4">SPOSA6832_00421-mRNA-1:cds</fullName>
    </submittedName>
</protein>
<feature type="region of interest" description="Disordered" evidence="2">
    <location>
        <begin position="380"/>
        <end position="480"/>
    </location>
</feature>
<name>A0A0D6EGA1_SPOSA</name>
<feature type="compositionally biased region" description="Basic and acidic residues" evidence="2">
    <location>
        <begin position="160"/>
        <end position="175"/>
    </location>
</feature>
<dbReference type="EMBL" id="CENE01000001">
    <property type="protein sequence ID" value="CEQ38931.1"/>
    <property type="molecule type" value="Genomic_DNA"/>
</dbReference>
<dbReference type="Proteomes" id="UP000243876">
    <property type="component" value="Unassembled WGS sequence"/>
</dbReference>
<feature type="compositionally biased region" description="Basic and acidic residues" evidence="2">
    <location>
        <begin position="596"/>
        <end position="606"/>
    </location>
</feature>
<evidence type="ECO:0000313" key="4">
    <source>
        <dbReference type="EMBL" id="CEQ38931.1"/>
    </source>
</evidence>
<keyword evidence="5" id="KW-1185">Reference proteome</keyword>
<feature type="compositionally biased region" description="Basic residues" evidence="2">
    <location>
        <begin position="447"/>
        <end position="457"/>
    </location>
</feature>
<feature type="region of interest" description="Disordered" evidence="2">
    <location>
        <begin position="218"/>
        <end position="262"/>
    </location>
</feature>
<evidence type="ECO:0000259" key="3">
    <source>
        <dbReference type="Pfam" id="PF12936"/>
    </source>
</evidence>
<feature type="region of interest" description="Disordered" evidence="2">
    <location>
        <begin position="66"/>
        <end position="101"/>
    </location>
</feature>
<accession>A0A0D6EGA1</accession>
<feature type="region of interest" description="Disordered" evidence="2">
    <location>
        <begin position="302"/>
        <end position="327"/>
    </location>
</feature>
<dbReference type="GO" id="GO:0000447">
    <property type="term" value="P:endonucleolytic cleavage in ITS1 to separate SSU-rRNA from 5.8S rRNA and LSU-rRNA from tricistronic rRNA transcript (SSU-rRNA, 5.8S rRNA, LSU-rRNA)"/>
    <property type="evidence" value="ECO:0007669"/>
    <property type="project" value="TreeGrafter"/>
</dbReference>
<evidence type="ECO:0000313" key="5">
    <source>
        <dbReference type="Proteomes" id="UP000243876"/>
    </source>
</evidence>
<feature type="region of interest" description="Disordered" evidence="2">
    <location>
        <begin position="571"/>
        <end position="653"/>
    </location>
</feature>
<feature type="compositionally biased region" description="Acidic residues" evidence="2">
    <location>
        <begin position="27"/>
        <end position="43"/>
    </location>
</feature>
<dbReference type="OrthoDB" id="10252032at2759"/>
<feature type="compositionally biased region" description="Basic and acidic residues" evidence="2">
    <location>
        <begin position="307"/>
        <end position="327"/>
    </location>
</feature>
<feature type="region of interest" description="Disordered" evidence="2">
    <location>
        <begin position="1"/>
        <end position="47"/>
    </location>
</feature>
<dbReference type="Pfam" id="PF12936">
    <property type="entry name" value="Kri1_C"/>
    <property type="match status" value="1"/>
</dbReference>
<organism evidence="4 5">
    <name type="scientific">Sporidiobolus salmonicolor</name>
    <name type="common">Yeast-like fungus</name>
    <name type="synonym">Sporobolomyces salmonicolor</name>
    <dbReference type="NCBI Taxonomy" id="5005"/>
    <lineage>
        <taxon>Eukaryota</taxon>
        <taxon>Fungi</taxon>
        <taxon>Dikarya</taxon>
        <taxon>Basidiomycota</taxon>
        <taxon>Pucciniomycotina</taxon>
        <taxon>Microbotryomycetes</taxon>
        <taxon>Sporidiobolales</taxon>
        <taxon>Sporidiobolaceae</taxon>
        <taxon>Sporobolomyces</taxon>
    </lineage>
</organism>
<reference evidence="5" key="1">
    <citation type="submission" date="2015-02" db="EMBL/GenBank/DDBJ databases">
        <authorList>
            <person name="Gon?alves P."/>
        </authorList>
    </citation>
    <scope>NUCLEOTIDE SEQUENCE [LARGE SCALE GENOMIC DNA]</scope>
</reference>
<feature type="compositionally biased region" description="Basic and acidic residues" evidence="2">
    <location>
        <begin position="14"/>
        <end position="26"/>
    </location>
</feature>
<proteinExistence type="inferred from homology"/>
<feature type="compositionally biased region" description="Basic and acidic residues" evidence="2">
    <location>
        <begin position="389"/>
        <end position="399"/>
    </location>
</feature>
<feature type="compositionally biased region" description="Basic and acidic residues" evidence="2">
    <location>
        <begin position="458"/>
        <end position="480"/>
    </location>
</feature>
<feature type="compositionally biased region" description="Basic and acidic residues" evidence="2">
    <location>
        <begin position="621"/>
        <end position="644"/>
    </location>
</feature>
<feature type="region of interest" description="Disordered" evidence="2">
    <location>
        <begin position="115"/>
        <end position="175"/>
    </location>
</feature>
<sequence>MANLYDSDSESDAVQDKYGKDYRLLSDDDDDDSEDLSDDDSDAELVTPQVDAAILRTLARIKAKDPSVYEPDKDIFEEEESRTAAGSTFPAGKKSSTSSKPVLLKDYQRSRLLANPEGDDALDSTIPTPAQEQRALKSEITAAFHAGEDSDEDEDADAGLFRKRERGDDERAKEEREYEKFLETHVGKKAVKEALANEEAFLRDYILNRGWIDRENDKTHIPSYDEIVGESSSKKKKGKSKLLDDDKPLDPGAVDGDDEEYDEKAEEFEHKYNFRFEEEAGSSLVTHSRDAVSTVRRQTAVVSARARQREAAKLKKEEEKQQRKEEVRRLKALKRKEVEDKLLQLVEAAGAGTKGLEEIDLEGDWDEQKHEEAMRKVYGEDYEGLEGGPRQDDGFKPTWDDDIDITDIVGADGGSDDEDADLHMPFASTSALPASASPEPEEVESKKSKKEKRKKGVKRDEEGFPTELLEKAKEGGDEERQKMLDRMVDEYYGIEYEDKVGDVKTRFRYAKVAPSSYNLTPEEILLATDAELNAFMSLKKLAPYRQGDADAHAAKQKKKLQELRAVLRNRKWGEEVDEEKAQAELERRKERKRKWKSEGEGKDKVTDASGGTERGGAGGAGEREAKKRRAGKSERKRLQAERAAQEAAAAGGA</sequence>